<sequence length="388" mass="40888">MADSMCGPSNGAKNLLAHTDRDRTLHQDRLVNAPQAGPGASFRSQNAGPSNAAQRAFEGFQQGGPVNAGFENGPLLPDMNPAALHRPPMAMSPAPMAARLAAEHHAAMRLESPATGGVGNQAWINEFASMKIANGSSVQAGQTPGMAMSHPGVPVVQQPMMLPTTGVNSFAPYQTGMAFQSYLPALSAPMTHSQLPGQEATAAAAVQVESAEVKDAFADLFDQYEQQADQLTDYQRQEQEFEQEQAKWMAEHGPKALPPTDAEMGAINSEMERIADEQEEHARRRENADLARAAEDILRAVSGNNSDKFKHSNFLELMRRIAASEIVVNEENFIDADTGEKIETGDLVAEGPVNGSGSSGDGNPVKGESGAVGGGGDVPPPPTAPASA</sequence>
<dbReference type="RefSeq" id="XP_062732512.1">
    <property type="nucleotide sequence ID" value="XM_062879014.1"/>
</dbReference>
<accession>A0ABR0FIL5</accession>
<reference evidence="3 4" key="1">
    <citation type="journal article" date="2023" name="bioRxiv">
        <title>High-quality genome assemblies of four members of thePodospora anserinaspecies complex.</title>
        <authorList>
            <person name="Ament-Velasquez S.L."/>
            <person name="Vogan A.A."/>
            <person name="Wallerman O."/>
            <person name="Hartmann F."/>
            <person name="Gautier V."/>
            <person name="Silar P."/>
            <person name="Giraud T."/>
            <person name="Johannesson H."/>
        </authorList>
    </citation>
    <scope>NUCLEOTIDE SEQUENCE [LARGE SCALE GENOMIC DNA]</scope>
    <source>
        <strain evidence="3 4">CBS 112042</strain>
    </source>
</reference>
<organism evidence="3 4">
    <name type="scientific">Podospora bellae-mahoneyi</name>
    <dbReference type="NCBI Taxonomy" id="2093777"/>
    <lineage>
        <taxon>Eukaryota</taxon>
        <taxon>Fungi</taxon>
        <taxon>Dikarya</taxon>
        <taxon>Ascomycota</taxon>
        <taxon>Pezizomycotina</taxon>
        <taxon>Sordariomycetes</taxon>
        <taxon>Sordariomycetidae</taxon>
        <taxon>Sordariales</taxon>
        <taxon>Podosporaceae</taxon>
        <taxon>Podospora</taxon>
    </lineage>
</organism>
<keyword evidence="1" id="KW-0175">Coiled coil</keyword>
<protein>
    <recommendedName>
        <fullName evidence="5">PEX20 peroxisomal biogenesis factor 20</fullName>
    </recommendedName>
</protein>
<dbReference type="GeneID" id="87898496"/>
<evidence type="ECO:0000313" key="4">
    <source>
        <dbReference type="Proteomes" id="UP001322138"/>
    </source>
</evidence>
<evidence type="ECO:0000313" key="3">
    <source>
        <dbReference type="EMBL" id="KAK4643536.1"/>
    </source>
</evidence>
<name>A0ABR0FIL5_9PEZI</name>
<dbReference type="Proteomes" id="UP001322138">
    <property type="component" value="Unassembled WGS sequence"/>
</dbReference>
<evidence type="ECO:0000256" key="2">
    <source>
        <dbReference type="SAM" id="MobiDB-lite"/>
    </source>
</evidence>
<dbReference type="EMBL" id="JAFFGZ010000006">
    <property type="protein sequence ID" value="KAK4643536.1"/>
    <property type="molecule type" value="Genomic_DNA"/>
</dbReference>
<evidence type="ECO:0008006" key="5">
    <source>
        <dbReference type="Google" id="ProtNLM"/>
    </source>
</evidence>
<gene>
    <name evidence="3" type="ORF">QC761_407290</name>
</gene>
<comment type="caution">
    <text evidence="3">The sequence shown here is derived from an EMBL/GenBank/DDBJ whole genome shotgun (WGS) entry which is preliminary data.</text>
</comment>
<feature type="compositionally biased region" description="Polar residues" evidence="2">
    <location>
        <begin position="42"/>
        <end position="53"/>
    </location>
</feature>
<evidence type="ECO:0000256" key="1">
    <source>
        <dbReference type="SAM" id="Coils"/>
    </source>
</evidence>
<proteinExistence type="predicted"/>
<feature type="coiled-coil region" evidence="1">
    <location>
        <begin position="224"/>
        <end position="251"/>
    </location>
</feature>
<feature type="compositionally biased region" description="Pro residues" evidence="2">
    <location>
        <begin position="378"/>
        <end position="388"/>
    </location>
</feature>
<keyword evidence="4" id="KW-1185">Reference proteome</keyword>
<feature type="region of interest" description="Disordered" evidence="2">
    <location>
        <begin position="32"/>
        <end position="90"/>
    </location>
</feature>
<feature type="region of interest" description="Disordered" evidence="2">
    <location>
        <begin position="341"/>
        <end position="388"/>
    </location>
</feature>